<feature type="region of interest" description="Disordered" evidence="1">
    <location>
        <begin position="116"/>
        <end position="135"/>
    </location>
</feature>
<dbReference type="EMBL" id="CP036291">
    <property type="protein sequence ID" value="QDU91513.1"/>
    <property type="molecule type" value="Genomic_DNA"/>
</dbReference>
<dbReference type="RefSeq" id="WP_145291689.1">
    <property type="nucleotide sequence ID" value="NZ_CP036291.1"/>
</dbReference>
<evidence type="ECO:0000256" key="2">
    <source>
        <dbReference type="SAM" id="SignalP"/>
    </source>
</evidence>
<gene>
    <name evidence="3" type="ORF">Pla175_49420</name>
</gene>
<feature type="region of interest" description="Disordered" evidence="1">
    <location>
        <begin position="988"/>
        <end position="1011"/>
    </location>
</feature>
<evidence type="ECO:0000256" key="1">
    <source>
        <dbReference type="SAM" id="MobiDB-lite"/>
    </source>
</evidence>
<name>A0A518DJ67_9BACT</name>
<protein>
    <submittedName>
        <fullName evidence="3">CHAT domain protein</fullName>
    </submittedName>
</protein>
<dbReference type="OrthoDB" id="220906at2"/>
<organism evidence="3 4">
    <name type="scientific">Pirellulimonas nuda</name>
    <dbReference type="NCBI Taxonomy" id="2528009"/>
    <lineage>
        <taxon>Bacteria</taxon>
        <taxon>Pseudomonadati</taxon>
        <taxon>Planctomycetota</taxon>
        <taxon>Planctomycetia</taxon>
        <taxon>Pirellulales</taxon>
        <taxon>Lacipirellulaceae</taxon>
        <taxon>Pirellulimonas</taxon>
    </lineage>
</organism>
<keyword evidence="4" id="KW-1185">Reference proteome</keyword>
<evidence type="ECO:0000313" key="4">
    <source>
        <dbReference type="Proteomes" id="UP000317429"/>
    </source>
</evidence>
<dbReference type="AlphaFoldDB" id="A0A518DJ67"/>
<reference evidence="3 4" key="1">
    <citation type="submission" date="2019-02" db="EMBL/GenBank/DDBJ databases">
        <title>Deep-cultivation of Planctomycetes and their phenomic and genomic characterization uncovers novel biology.</title>
        <authorList>
            <person name="Wiegand S."/>
            <person name="Jogler M."/>
            <person name="Boedeker C."/>
            <person name="Pinto D."/>
            <person name="Vollmers J."/>
            <person name="Rivas-Marin E."/>
            <person name="Kohn T."/>
            <person name="Peeters S.H."/>
            <person name="Heuer A."/>
            <person name="Rast P."/>
            <person name="Oberbeckmann S."/>
            <person name="Bunk B."/>
            <person name="Jeske O."/>
            <person name="Meyerdierks A."/>
            <person name="Storesund J.E."/>
            <person name="Kallscheuer N."/>
            <person name="Luecker S."/>
            <person name="Lage O.M."/>
            <person name="Pohl T."/>
            <person name="Merkel B.J."/>
            <person name="Hornburger P."/>
            <person name="Mueller R.-W."/>
            <person name="Bruemmer F."/>
            <person name="Labrenz M."/>
            <person name="Spormann A.M."/>
            <person name="Op den Camp H."/>
            <person name="Overmann J."/>
            <person name="Amann R."/>
            <person name="Jetten M.S.M."/>
            <person name="Mascher T."/>
            <person name="Medema M.H."/>
            <person name="Devos D.P."/>
            <person name="Kaster A.-K."/>
            <person name="Ovreas L."/>
            <person name="Rohde M."/>
            <person name="Galperin M.Y."/>
            <person name="Jogler C."/>
        </authorList>
    </citation>
    <scope>NUCLEOTIDE SEQUENCE [LARGE SCALE GENOMIC DNA]</scope>
    <source>
        <strain evidence="3 4">Pla175</strain>
    </source>
</reference>
<evidence type="ECO:0000313" key="3">
    <source>
        <dbReference type="EMBL" id="QDU91513.1"/>
    </source>
</evidence>
<proteinExistence type="predicted"/>
<feature type="signal peptide" evidence="2">
    <location>
        <begin position="1"/>
        <end position="19"/>
    </location>
</feature>
<dbReference type="Proteomes" id="UP000317429">
    <property type="component" value="Chromosome"/>
</dbReference>
<feature type="chain" id="PRO_5022080691" evidence="2">
    <location>
        <begin position="20"/>
        <end position="1011"/>
    </location>
</feature>
<keyword evidence="2" id="KW-0732">Signal</keyword>
<sequence length="1011" mass="109092" precursor="true">MHSAARLLSFAACLLAAQAAPGQGASSSIPDRSYYSAIELIYRGDYRRAQRAFADELRGSVKTVDSRWVDSICYHALQGEALYQQGLYGPALDEMNRACSLLMVYPKWLLSAQFRQQPRPDNNPGRRAAPWGPSQRQPVYASLPDTVLIAQGDLNSAQRAAQQGGVVQSAQFWRVDAVEVLRAAALAIRRRNEMLGPLGPHDRLSKELADVLGRGGLAPPNHWSGAWTELLTGLAQEGVGDAQLALPHLTRATLLDGRYDHRLTGAALLEQGRIAMNSGAGRAAAGLLLEALTAAYAFEDVDVMCEAVSLGRLNHIAMGAEGPYPPLAPVIALAESERLEHLEVVARLALAEDLLAAGAPQRAAPALGRIASSRSDWVQGRLGPRLPAVRSMLELTAGKPREANDSLARAVAGQAAVSLRTFQIGQAVARYRAGEISPRLAADVFADLLRDPTAADWSSDPLDAVALLKSAEADAFDSWFDAALQRDDELLAITVSDLTKRRRFFAAQPYGGRLLALRRLLGPSDRLLTAAQQTQRQALLTKLPELVEMNKNAAAIHRDLRNDPGVFAAGGPTSDADRMLRDFARLADGREAALRRAVLARQATDLAFPPARSANEAQDLLTPGQALMVIHETRTGLFGFLLASEGYHTWRLPPRRDLENRIGAALQAMGNFGASREMKQEEAESSEWRRQCDALAKLLVQDARLDLNKTTELVIVPDGPLWHAPWEALPVGDVGGEQTLIDLTPVRYAPTIGLALGDTTPLRPVRKTAVVLPPDGGARADAEQIARQWDRLGGAVREPVRLSAPAPAPTPLLASLIDQAVIRVPSEIDPSQPYAWPPMAIDRTPAIGRLEAWMALPANGPQRLVISGLHTAAGDGLKSSGSRRGDPPPTGRELFHASCGMLASGARTMLVSRWNTGGPTQLDLEREFLLTLPDSPADQAWRRAVTLARGATLDPYAEPRLKPDAKRLDAPTASHPFFWGGFLLIDTGLDPRPQPEQAPEQDPEAEAAAKP</sequence>
<accession>A0A518DJ67</accession>
<dbReference type="KEGG" id="pnd:Pla175_49420"/>